<dbReference type="EMBL" id="JACEIK010004419">
    <property type="protein sequence ID" value="MCD9645399.1"/>
    <property type="molecule type" value="Genomic_DNA"/>
</dbReference>
<dbReference type="SUPFAM" id="SSF54171">
    <property type="entry name" value="DNA-binding domain"/>
    <property type="match status" value="1"/>
</dbReference>
<evidence type="ECO:0000256" key="2">
    <source>
        <dbReference type="ARBA" id="ARBA00023015"/>
    </source>
</evidence>
<dbReference type="InterPro" id="IPR036955">
    <property type="entry name" value="AP2/ERF_dom_sf"/>
</dbReference>
<dbReference type="PANTHER" id="PTHR31190:SF142">
    <property type="entry name" value="ETHYLENE-RESPONSIVE TRANSCRIPTION FACTOR RAP2-3"/>
    <property type="match status" value="1"/>
</dbReference>
<sequence length="387" mass="42601">MCGGAIISDWIPPARSSRRLTTDLLWGCSDLNKQKKKKKKDPSNYHSKPLRSEVVDFEADFQDFKDCSDDEDAYSLDVKPFAFSASELSGTSAGSKSLKSVDANKEVEKSSKRKRKNLYRGIRQRPWGKWAAEIRDPQKGVRVWLGTFNTAEEAARAYDVEARRIRGNKAKVNFPDEAPVPASRQAGEVNPQKVLSDESSNPVLSDTKFMNNLNDGCCNNLSFIEEKTKNLFGYEDLCATPVDMGPKSYAPPAAAGVYFNSDQGSNSFDPSDFGWGETCSRTPEISSVLSAAIECEEAQFVEGADLEEKLKSCSNNLVPDDGNTAHKPPEEFSAFESQMKFFQTPYPEGNLDASVDAFLSADATQGGENGVDLWSFEELSSLMGGVF</sequence>
<keyword evidence="5" id="KW-0539">Nucleus</keyword>
<feature type="region of interest" description="Disordered" evidence="6">
    <location>
        <begin position="176"/>
        <end position="201"/>
    </location>
</feature>
<accession>A0ABS8VHA3</accession>
<dbReference type="PRINTS" id="PR00367">
    <property type="entry name" value="ETHRSPELEMNT"/>
</dbReference>
<dbReference type="Proteomes" id="UP000823775">
    <property type="component" value="Unassembled WGS sequence"/>
</dbReference>
<feature type="domain" description="AP2/ERF" evidence="7">
    <location>
        <begin position="118"/>
        <end position="175"/>
    </location>
</feature>
<evidence type="ECO:0000256" key="5">
    <source>
        <dbReference type="ARBA" id="ARBA00023242"/>
    </source>
</evidence>
<reference evidence="8 9" key="1">
    <citation type="journal article" date="2021" name="BMC Genomics">
        <title>Datura genome reveals duplications of psychoactive alkaloid biosynthetic genes and high mutation rate following tissue culture.</title>
        <authorList>
            <person name="Rajewski A."/>
            <person name="Carter-House D."/>
            <person name="Stajich J."/>
            <person name="Litt A."/>
        </authorList>
    </citation>
    <scope>NUCLEOTIDE SEQUENCE [LARGE SCALE GENOMIC DNA]</scope>
    <source>
        <strain evidence="8">AR-01</strain>
    </source>
</reference>
<dbReference type="PANTHER" id="PTHR31190">
    <property type="entry name" value="DNA-BINDING DOMAIN"/>
    <property type="match status" value="1"/>
</dbReference>
<keyword evidence="9" id="KW-1185">Reference proteome</keyword>
<evidence type="ECO:0000256" key="4">
    <source>
        <dbReference type="ARBA" id="ARBA00023163"/>
    </source>
</evidence>
<evidence type="ECO:0000256" key="3">
    <source>
        <dbReference type="ARBA" id="ARBA00023125"/>
    </source>
</evidence>
<comment type="subcellular location">
    <subcellularLocation>
        <location evidence="1">Nucleus</location>
    </subcellularLocation>
</comment>
<dbReference type="PROSITE" id="PS51032">
    <property type="entry name" value="AP2_ERF"/>
    <property type="match status" value="1"/>
</dbReference>
<comment type="caution">
    <text evidence="8">The sequence shown here is derived from an EMBL/GenBank/DDBJ whole genome shotgun (WGS) entry which is preliminary data.</text>
</comment>
<feature type="compositionally biased region" description="Polar residues" evidence="6">
    <location>
        <begin position="88"/>
        <end position="98"/>
    </location>
</feature>
<keyword evidence="4" id="KW-0804">Transcription</keyword>
<evidence type="ECO:0000256" key="1">
    <source>
        <dbReference type="ARBA" id="ARBA00004123"/>
    </source>
</evidence>
<keyword evidence="2" id="KW-0805">Transcription regulation</keyword>
<dbReference type="InterPro" id="IPR044808">
    <property type="entry name" value="ERF_plant"/>
</dbReference>
<dbReference type="InterPro" id="IPR016177">
    <property type="entry name" value="DNA-bd_dom_sf"/>
</dbReference>
<protein>
    <recommendedName>
        <fullName evidence="7">AP2/ERF domain-containing protein</fullName>
    </recommendedName>
</protein>
<evidence type="ECO:0000313" key="8">
    <source>
        <dbReference type="EMBL" id="MCD9645399.1"/>
    </source>
</evidence>
<feature type="region of interest" description="Disordered" evidence="6">
    <location>
        <begin position="88"/>
        <end position="114"/>
    </location>
</feature>
<evidence type="ECO:0000313" key="9">
    <source>
        <dbReference type="Proteomes" id="UP000823775"/>
    </source>
</evidence>
<dbReference type="InterPro" id="IPR001471">
    <property type="entry name" value="AP2/ERF_dom"/>
</dbReference>
<organism evidence="8 9">
    <name type="scientific">Datura stramonium</name>
    <name type="common">Jimsonweed</name>
    <name type="synonym">Common thornapple</name>
    <dbReference type="NCBI Taxonomy" id="4076"/>
    <lineage>
        <taxon>Eukaryota</taxon>
        <taxon>Viridiplantae</taxon>
        <taxon>Streptophyta</taxon>
        <taxon>Embryophyta</taxon>
        <taxon>Tracheophyta</taxon>
        <taxon>Spermatophyta</taxon>
        <taxon>Magnoliopsida</taxon>
        <taxon>eudicotyledons</taxon>
        <taxon>Gunneridae</taxon>
        <taxon>Pentapetalae</taxon>
        <taxon>asterids</taxon>
        <taxon>lamiids</taxon>
        <taxon>Solanales</taxon>
        <taxon>Solanaceae</taxon>
        <taxon>Solanoideae</taxon>
        <taxon>Datureae</taxon>
        <taxon>Datura</taxon>
    </lineage>
</organism>
<dbReference type="Pfam" id="PF00847">
    <property type="entry name" value="AP2"/>
    <property type="match status" value="1"/>
</dbReference>
<name>A0ABS8VHA3_DATST</name>
<dbReference type="SMART" id="SM00380">
    <property type="entry name" value="AP2"/>
    <property type="match status" value="1"/>
</dbReference>
<gene>
    <name evidence="8" type="ORF">HAX54_034277</name>
</gene>
<dbReference type="Gene3D" id="3.30.730.10">
    <property type="entry name" value="AP2/ERF domain"/>
    <property type="match status" value="1"/>
</dbReference>
<keyword evidence="3" id="KW-0238">DNA-binding</keyword>
<dbReference type="CDD" id="cd00018">
    <property type="entry name" value="AP2"/>
    <property type="match status" value="1"/>
</dbReference>
<evidence type="ECO:0000259" key="7">
    <source>
        <dbReference type="PROSITE" id="PS51032"/>
    </source>
</evidence>
<evidence type="ECO:0000256" key="6">
    <source>
        <dbReference type="SAM" id="MobiDB-lite"/>
    </source>
</evidence>
<proteinExistence type="predicted"/>